<evidence type="ECO:0000313" key="9">
    <source>
        <dbReference type="Proteomes" id="UP001642360"/>
    </source>
</evidence>
<comment type="subcellular location">
    <subcellularLocation>
        <location evidence="1">Cell membrane</location>
        <topology evidence="1">Single-pass membrane protein</topology>
    </subcellularLocation>
</comment>
<dbReference type="PANTHER" id="PTHR46204:SF8">
    <property type="entry name" value="PROTEIN KINASE DOMAIN-CONTAINING PROTEIN"/>
    <property type="match status" value="1"/>
</dbReference>
<evidence type="ECO:0008006" key="10">
    <source>
        <dbReference type="Google" id="ProtNLM"/>
    </source>
</evidence>
<evidence type="ECO:0000256" key="1">
    <source>
        <dbReference type="ARBA" id="ARBA00004162"/>
    </source>
</evidence>
<keyword evidence="4" id="KW-0732">Signal</keyword>
<sequence>MTALEANIDSNLKGSYPAGEVYKVSKTANLQFTSPLLIFGLRGGGVDLGHGDNGVWISSFVVVCRPQGCRASGDGSDDNYGGSLVLGLGGEGFDRRLMAMMVKGALVPGLRSGVGVMTMAVMAEIARQCLSEDVVNRPEMRQIVTTLSQILMSSIEWEASLAGRSQVFSGLSDGR</sequence>
<evidence type="ECO:0000256" key="5">
    <source>
        <dbReference type="ARBA" id="ARBA00022989"/>
    </source>
</evidence>
<accession>A0ABC8RBV1</accession>
<proteinExistence type="predicted"/>
<organism evidence="8 9">
    <name type="scientific">Ilex paraguariensis</name>
    <name type="common">yerba mate</name>
    <dbReference type="NCBI Taxonomy" id="185542"/>
    <lineage>
        <taxon>Eukaryota</taxon>
        <taxon>Viridiplantae</taxon>
        <taxon>Streptophyta</taxon>
        <taxon>Embryophyta</taxon>
        <taxon>Tracheophyta</taxon>
        <taxon>Spermatophyta</taxon>
        <taxon>Magnoliopsida</taxon>
        <taxon>eudicotyledons</taxon>
        <taxon>Gunneridae</taxon>
        <taxon>Pentapetalae</taxon>
        <taxon>asterids</taxon>
        <taxon>campanulids</taxon>
        <taxon>Aquifoliales</taxon>
        <taxon>Aquifoliaceae</taxon>
        <taxon>Ilex</taxon>
    </lineage>
</organism>
<protein>
    <recommendedName>
        <fullName evidence="10">Serine-threonine/tyrosine-protein kinase catalytic domain-containing protein</fullName>
    </recommendedName>
</protein>
<gene>
    <name evidence="8" type="ORF">ILEXP_LOCUS9892</name>
</gene>
<reference evidence="8 9" key="1">
    <citation type="submission" date="2024-02" db="EMBL/GenBank/DDBJ databases">
        <authorList>
            <person name="Vignale AGUSTIN F."/>
            <person name="Sosa J E."/>
            <person name="Modenutti C."/>
        </authorList>
    </citation>
    <scope>NUCLEOTIDE SEQUENCE [LARGE SCALE GENOMIC DNA]</scope>
</reference>
<dbReference type="EMBL" id="CAUOFW020001209">
    <property type="protein sequence ID" value="CAK9142238.1"/>
    <property type="molecule type" value="Genomic_DNA"/>
</dbReference>
<dbReference type="InterPro" id="IPR044812">
    <property type="entry name" value="CERK1/LYK3-like"/>
</dbReference>
<keyword evidence="2" id="KW-1003">Cell membrane</keyword>
<dbReference type="PANTHER" id="PTHR46204">
    <property type="entry name" value="CHITIN ELICITOR RECEPTOR KINASE 1-RELATED"/>
    <property type="match status" value="1"/>
</dbReference>
<keyword evidence="3" id="KW-0812">Transmembrane</keyword>
<keyword evidence="6" id="KW-0472">Membrane</keyword>
<keyword evidence="7" id="KW-1015">Disulfide bond</keyword>
<evidence type="ECO:0000313" key="8">
    <source>
        <dbReference type="EMBL" id="CAK9142238.1"/>
    </source>
</evidence>
<dbReference type="GO" id="GO:0005886">
    <property type="term" value="C:plasma membrane"/>
    <property type="evidence" value="ECO:0007669"/>
    <property type="project" value="UniProtKB-SubCell"/>
</dbReference>
<evidence type="ECO:0000256" key="7">
    <source>
        <dbReference type="ARBA" id="ARBA00023157"/>
    </source>
</evidence>
<evidence type="ECO:0000256" key="3">
    <source>
        <dbReference type="ARBA" id="ARBA00022692"/>
    </source>
</evidence>
<comment type="caution">
    <text evidence="8">The sequence shown here is derived from an EMBL/GenBank/DDBJ whole genome shotgun (WGS) entry which is preliminary data.</text>
</comment>
<dbReference type="Proteomes" id="UP001642360">
    <property type="component" value="Unassembled WGS sequence"/>
</dbReference>
<evidence type="ECO:0000256" key="6">
    <source>
        <dbReference type="ARBA" id="ARBA00023136"/>
    </source>
</evidence>
<dbReference type="AlphaFoldDB" id="A0ABC8RBV1"/>
<name>A0ABC8RBV1_9AQUA</name>
<keyword evidence="5" id="KW-1133">Transmembrane helix</keyword>
<keyword evidence="9" id="KW-1185">Reference proteome</keyword>
<evidence type="ECO:0000256" key="2">
    <source>
        <dbReference type="ARBA" id="ARBA00022475"/>
    </source>
</evidence>
<evidence type="ECO:0000256" key="4">
    <source>
        <dbReference type="ARBA" id="ARBA00022729"/>
    </source>
</evidence>